<dbReference type="GO" id="GO:0005774">
    <property type="term" value="C:vacuolar membrane"/>
    <property type="evidence" value="ECO:0007669"/>
    <property type="project" value="UniProtKB-ARBA"/>
</dbReference>
<feature type="transmembrane region" description="Helical" evidence="7">
    <location>
        <begin position="33"/>
        <end position="54"/>
    </location>
</feature>
<keyword evidence="5" id="KW-0406">Ion transport</keyword>
<dbReference type="GO" id="GO:0006874">
    <property type="term" value="P:intracellular calcium ion homeostasis"/>
    <property type="evidence" value="ECO:0007669"/>
    <property type="project" value="TreeGrafter"/>
</dbReference>
<evidence type="ECO:0000313" key="10">
    <source>
        <dbReference type="Proteomes" id="UP000469452"/>
    </source>
</evidence>
<organism evidence="9 10">
    <name type="scientific">Aphanomyces astaci</name>
    <name type="common">Crayfish plague agent</name>
    <dbReference type="NCBI Taxonomy" id="112090"/>
    <lineage>
        <taxon>Eukaryota</taxon>
        <taxon>Sar</taxon>
        <taxon>Stramenopiles</taxon>
        <taxon>Oomycota</taxon>
        <taxon>Saprolegniomycetes</taxon>
        <taxon>Saprolegniales</taxon>
        <taxon>Verrucalvaceae</taxon>
        <taxon>Aphanomyces</taxon>
    </lineage>
</organism>
<protein>
    <recommendedName>
        <fullName evidence="8">Sodium/calcium exchanger membrane region domain-containing protein</fullName>
    </recommendedName>
</protein>
<evidence type="ECO:0000259" key="8">
    <source>
        <dbReference type="Pfam" id="PF01699"/>
    </source>
</evidence>
<evidence type="ECO:0000256" key="2">
    <source>
        <dbReference type="ARBA" id="ARBA00022448"/>
    </source>
</evidence>
<dbReference type="Proteomes" id="UP000469452">
    <property type="component" value="Unassembled WGS sequence"/>
</dbReference>
<feature type="transmembrane region" description="Helical" evidence="7">
    <location>
        <begin position="60"/>
        <end position="79"/>
    </location>
</feature>
<name>A0A6A5AWD8_APHAT</name>
<dbReference type="GO" id="GO:0012505">
    <property type="term" value="C:endomembrane system"/>
    <property type="evidence" value="ECO:0007669"/>
    <property type="project" value="UniProtKB-SubCell"/>
</dbReference>
<dbReference type="Gene3D" id="1.20.1420.30">
    <property type="entry name" value="NCX, central ion-binding region"/>
    <property type="match status" value="1"/>
</dbReference>
<dbReference type="GO" id="GO:0015369">
    <property type="term" value="F:calcium:proton antiporter activity"/>
    <property type="evidence" value="ECO:0007669"/>
    <property type="project" value="TreeGrafter"/>
</dbReference>
<dbReference type="Pfam" id="PF01699">
    <property type="entry name" value="Na_Ca_ex"/>
    <property type="match status" value="1"/>
</dbReference>
<keyword evidence="2" id="KW-0813">Transport</keyword>
<feature type="non-terminal residue" evidence="9">
    <location>
        <position position="1"/>
    </location>
</feature>
<evidence type="ECO:0000256" key="7">
    <source>
        <dbReference type="SAM" id="Phobius"/>
    </source>
</evidence>
<feature type="transmembrane region" description="Helical" evidence="7">
    <location>
        <begin position="6"/>
        <end position="26"/>
    </location>
</feature>
<feature type="domain" description="Sodium/calcium exchanger membrane region" evidence="8">
    <location>
        <begin position="1"/>
        <end position="74"/>
    </location>
</feature>
<evidence type="ECO:0000256" key="3">
    <source>
        <dbReference type="ARBA" id="ARBA00022692"/>
    </source>
</evidence>
<proteinExistence type="predicted"/>
<accession>A0A6A5AWD8</accession>
<keyword evidence="6 7" id="KW-0472">Membrane</keyword>
<keyword evidence="4 7" id="KW-1133">Transmembrane helix</keyword>
<dbReference type="PANTHER" id="PTHR31503">
    <property type="entry name" value="VACUOLAR CALCIUM ION TRANSPORTER"/>
    <property type="match status" value="1"/>
</dbReference>
<dbReference type="EMBL" id="VJMI01003400">
    <property type="protein sequence ID" value="KAF0774641.1"/>
    <property type="molecule type" value="Genomic_DNA"/>
</dbReference>
<dbReference type="InterPro" id="IPR004837">
    <property type="entry name" value="NaCa_Exmemb"/>
</dbReference>
<comment type="caution">
    <text evidence="9">The sequence shown here is derived from an EMBL/GenBank/DDBJ whole genome shotgun (WGS) entry which is preliminary data.</text>
</comment>
<dbReference type="AlphaFoldDB" id="A0A6A5AWD8"/>
<gene>
    <name evidence="9" type="ORF">AaE_001660</name>
</gene>
<evidence type="ECO:0000313" key="9">
    <source>
        <dbReference type="EMBL" id="KAF0774641.1"/>
    </source>
</evidence>
<evidence type="ECO:0000256" key="1">
    <source>
        <dbReference type="ARBA" id="ARBA00004127"/>
    </source>
</evidence>
<comment type="subcellular location">
    <subcellularLocation>
        <location evidence="1">Endomembrane system</location>
        <topology evidence="1">Multi-pass membrane protein</topology>
    </subcellularLocation>
</comment>
<dbReference type="PANTHER" id="PTHR31503:SF22">
    <property type="entry name" value="VACUOLAR CALCIUM ION TRANSPORTER"/>
    <property type="match status" value="1"/>
</dbReference>
<evidence type="ECO:0000256" key="5">
    <source>
        <dbReference type="ARBA" id="ARBA00023065"/>
    </source>
</evidence>
<evidence type="ECO:0000256" key="6">
    <source>
        <dbReference type="ARBA" id="ARBA00023136"/>
    </source>
</evidence>
<keyword evidence="3 7" id="KW-0812">Transmembrane</keyword>
<dbReference type="InterPro" id="IPR004713">
    <property type="entry name" value="CaH_exchang"/>
</dbReference>
<evidence type="ECO:0000256" key="4">
    <source>
        <dbReference type="ARBA" id="ARBA00022989"/>
    </source>
</evidence>
<sequence length="83" mass="8783">AMGVAIGSATQIALFVVPVCVLAGWLMNEPMTLAFNAFEAMTYVVSSVIVYVVVADGKSNWLEGAMLIVLYCLVGVALLEITI</sequence>
<reference evidence="9 10" key="1">
    <citation type="submission" date="2019-06" db="EMBL/GenBank/DDBJ databases">
        <title>Genomics analysis of Aphanomyces spp. identifies a new class of oomycete effector associated with host adaptation.</title>
        <authorList>
            <person name="Gaulin E."/>
        </authorList>
    </citation>
    <scope>NUCLEOTIDE SEQUENCE [LARGE SCALE GENOMIC DNA]</scope>
    <source>
        <strain evidence="9 10">E</strain>
    </source>
</reference>
<dbReference type="InterPro" id="IPR044880">
    <property type="entry name" value="NCX_ion-bd_dom_sf"/>
</dbReference>